<proteinExistence type="predicted"/>
<dbReference type="OrthoDB" id="9812206at2"/>
<reference evidence="4" key="2">
    <citation type="submission" date="2011-03" db="EMBL/GenBank/DDBJ databases">
        <title>The complete genome of Hippea maritima DSM 10411.</title>
        <authorList>
            <consortium name="US DOE Joint Genome Institute (JGI-PGF)"/>
            <person name="Lucas S."/>
            <person name="Copeland A."/>
            <person name="Lapidus A."/>
            <person name="Bruce D."/>
            <person name="Goodwin L."/>
            <person name="Pitluck S."/>
            <person name="Peters L."/>
            <person name="Kyrpides N."/>
            <person name="Mavromatis K."/>
            <person name="Pagani I."/>
            <person name="Ivanova N."/>
            <person name="Mikhailova N."/>
            <person name="Lu M."/>
            <person name="Detter J.C."/>
            <person name="Tapia R."/>
            <person name="Han C."/>
            <person name="Land M."/>
            <person name="Hauser L."/>
            <person name="Markowitz V."/>
            <person name="Cheng J.-F."/>
            <person name="Hugenholtz P."/>
            <person name="Woyke T."/>
            <person name="Wu D."/>
            <person name="Spring S."/>
            <person name="Schroeder M."/>
            <person name="Brambilla E."/>
            <person name="Klenk H.-P."/>
            <person name="Eisen J.A."/>
        </authorList>
    </citation>
    <scope>NUCLEOTIDE SEQUENCE [LARGE SCALE GENOMIC DNA]</scope>
    <source>
        <strain evidence="4">ATCC 700847 / DSM 10411 / MH2</strain>
    </source>
</reference>
<evidence type="ECO:0000256" key="1">
    <source>
        <dbReference type="SAM" id="Coils"/>
    </source>
</evidence>
<gene>
    <name evidence="3" type="ordered locus">Hipma_0928</name>
</gene>
<accession>F2LVW3</accession>
<dbReference type="EMBL" id="CP002606">
    <property type="protein sequence ID" value="AEA33897.1"/>
    <property type="molecule type" value="Genomic_DNA"/>
</dbReference>
<dbReference type="STRING" id="760142.Hipma_0928"/>
<protein>
    <submittedName>
        <fullName evidence="3">Thiamine-phosphate pyrophosphorylase</fullName>
    </submittedName>
</protein>
<dbReference type="InterPro" id="IPR041397">
    <property type="entry name" value="ThiD2"/>
</dbReference>
<dbReference type="eggNOG" id="COG0352">
    <property type="taxonomic scope" value="Bacteria"/>
</dbReference>
<evidence type="ECO:0000313" key="3">
    <source>
        <dbReference type="EMBL" id="AEA33897.1"/>
    </source>
</evidence>
<evidence type="ECO:0000259" key="2">
    <source>
        <dbReference type="Pfam" id="PF17792"/>
    </source>
</evidence>
<feature type="coiled-coil region" evidence="1">
    <location>
        <begin position="29"/>
        <end position="56"/>
    </location>
</feature>
<evidence type="ECO:0000313" key="4">
    <source>
        <dbReference type="Proteomes" id="UP000008139"/>
    </source>
</evidence>
<keyword evidence="1" id="KW-0175">Coiled coil</keyword>
<dbReference type="InParanoid" id="F2LVW3"/>
<dbReference type="HOGENOM" id="CLU_1884736_0_0_7"/>
<dbReference type="Proteomes" id="UP000008139">
    <property type="component" value="Chromosome"/>
</dbReference>
<name>F2LVW3_HIPMA</name>
<organism evidence="3 4">
    <name type="scientific">Hippea maritima (strain ATCC 700847 / DSM 10411 / MH2)</name>
    <dbReference type="NCBI Taxonomy" id="760142"/>
    <lineage>
        <taxon>Bacteria</taxon>
        <taxon>Pseudomonadati</taxon>
        <taxon>Campylobacterota</taxon>
        <taxon>Desulfurellia</taxon>
        <taxon>Desulfurellales</taxon>
        <taxon>Hippeaceae</taxon>
        <taxon>Hippea</taxon>
    </lineage>
</organism>
<sequence length="139" mass="16401">MEEELVKIKRMIDANFNRLREGLRVVEDIARFVLDNKKLTKDLKNLRADIGQIESKFDFTSSRDTQNDEGKQLNSELELSRNSVIDIVKANLKRTEESLRVLEEAFKMIEPEISLKIKALRYRSYEIEKNMMERLKNHG</sequence>
<dbReference type="Pfam" id="PF17792">
    <property type="entry name" value="ThiD2"/>
    <property type="match status" value="1"/>
</dbReference>
<feature type="domain" description="ThiD2" evidence="2">
    <location>
        <begin position="10"/>
        <end position="130"/>
    </location>
</feature>
<dbReference type="RefSeq" id="WP_013681938.1">
    <property type="nucleotide sequence ID" value="NC_015318.1"/>
</dbReference>
<reference evidence="3 4" key="1">
    <citation type="journal article" date="2011" name="Stand. Genomic Sci.">
        <title>Complete genome sequence of the thermophilic sulfur-reducer Hippea maritima type strain (MH(2)).</title>
        <authorList>
            <person name="Huntemann M."/>
            <person name="Lu M."/>
            <person name="Nolan M."/>
            <person name="Lapidus A."/>
            <person name="Lucas S."/>
            <person name="Hammon N."/>
            <person name="Deshpande S."/>
            <person name="Cheng J.F."/>
            <person name="Tapia R."/>
            <person name="Han C."/>
            <person name="Goodwin L."/>
            <person name="Pitluck S."/>
            <person name="Liolios K."/>
            <person name="Pagani I."/>
            <person name="Ivanova N."/>
            <person name="Ovchinikova G."/>
            <person name="Pati A."/>
            <person name="Chen A."/>
            <person name="Palaniappan K."/>
            <person name="Land M."/>
            <person name="Hauser L."/>
            <person name="Jeffries C.D."/>
            <person name="Detter J.C."/>
            <person name="Brambilla E.M."/>
            <person name="Rohde M."/>
            <person name="Spring S."/>
            <person name="Goker M."/>
            <person name="Woyke T."/>
            <person name="Bristow J."/>
            <person name="Eisen J.A."/>
            <person name="Markowitz V."/>
            <person name="Hugenholtz P."/>
            <person name="Kyrpides N.C."/>
            <person name="Klenk H.P."/>
            <person name="Mavromatis K."/>
        </authorList>
    </citation>
    <scope>NUCLEOTIDE SEQUENCE [LARGE SCALE GENOMIC DNA]</scope>
    <source>
        <strain evidence="4">ATCC 700847 / DSM 10411 / MH2</strain>
    </source>
</reference>
<keyword evidence="4" id="KW-1185">Reference proteome</keyword>
<dbReference type="KEGG" id="hmr:Hipma_0928"/>
<dbReference type="AlphaFoldDB" id="F2LVW3"/>